<reference evidence="5" key="1">
    <citation type="submission" date="2015-07" db="EMBL/GenBank/DDBJ databases">
        <title>Transcriptome Assembly of Anthurium amnicola.</title>
        <authorList>
            <person name="Suzuki J."/>
        </authorList>
    </citation>
    <scope>NUCLEOTIDE SEQUENCE</scope>
</reference>
<dbReference type="FunFam" id="1.25.40.10:FF:000530">
    <property type="entry name" value="Pentatricopeptide repeat-containing protein At1g74850, chloroplastic"/>
    <property type="match status" value="1"/>
</dbReference>
<dbReference type="Pfam" id="PF13041">
    <property type="entry name" value="PPR_2"/>
    <property type="match status" value="2"/>
</dbReference>
<accession>A0A1D1ZB86</accession>
<dbReference type="PROSITE" id="PS51375">
    <property type="entry name" value="PPR"/>
    <property type="match status" value="13"/>
</dbReference>
<dbReference type="InterPro" id="IPR011990">
    <property type="entry name" value="TPR-like_helical_dom_sf"/>
</dbReference>
<evidence type="ECO:0000256" key="2">
    <source>
        <dbReference type="ARBA" id="ARBA00022737"/>
    </source>
</evidence>
<name>A0A1D1ZB86_9ARAE</name>
<feature type="repeat" description="PPR" evidence="3">
    <location>
        <begin position="463"/>
        <end position="497"/>
    </location>
</feature>
<feature type="repeat" description="PPR" evidence="3">
    <location>
        <begin position="323"/>
        <end position="357"/>
    </location>
</feature>
<evidence type="ECO:0000256" key="3">
    <source>
        <dbReference type="PROSITE-ProRule" id="PRU00708"/>
    </source>
</evidence>
<evidence type="ECO:0000313" key="5">
    <source>
        <dbReference type="EMBL" id="JAT64132.1"/>
    </source>
</evidence>
<feature type="repeat" description="PPR" evidence="3">
    <location>
        <begin position="568"/>
        <end position="602"/>
    </location>
</feature>
<feature type="repeat" description="PPR" evidence="3">
    <location>
        <begin position="214"/>
        <end position="244"/>
    </location>
</feature>
<dbReference type="SUPFAM" id="SSF48452">
    <property type="entry name" value="TPR-like"/>
    <property type="match status" value="1"/>
</dbReference>
<dbReference type="PANTHER" id="PTHR47447:SF28">
    <property type="entry name" value="PENTACOTRIPEPTIDE-REPEAT REGION OF PRORP DOMAIN-CONTAINING PROTEIN"/>
    <property type="match status" value="1"/>
</dbReference>
<feature type="repeat" description="PPR" evidence="3">
    <location>
        <begin position="603"/>
        <end position="637"/>
    </location>
</feature>
<dbReference type="NCBIfam" id="TIGR00756">
    <property type="entry name" value="PPR"/>
    <property type="match status" value="9"/>
</dbReference>
<dbReference type="InterPro" id="IPR033443">
    <property type="entry name" value="PROP1-like_PPR_dom"/>
</dbReference>
<dbReference type="Gene3D" id="1.25.40.10">
    <property type="entry name" value="Tetratricopeptide repeat domain"/>
    <property type="match status" value="5"/>
</dbReference>
<dbReference type="SMART" id="SM00463">
    <property type="entry name" value="SMR"/>
    <property type="match status" value="1"/>
</dbReference>
<gene>
    <name evidence="5" type="primary">PTAC2_1</name>
    <name evidence="5" type="ORF">g.41211</name>
</gene>
<dbReference type="InterPro" id="IPR002625">
    <property type="entry name" value="Smr_dom"/>
</dbReference>
<feature type="repeat" description="PPR" evidence="3">
    <location>
        <begin position="498"/>
        <end position="532"/>
    </location>
</feature>
<dbReference type="PROSITE" id="PS50828">
    <property type="entry name" value="SMR"/>
    <property type="match status" value="1"/>
</dbReference>
<dbReference type="AlphaFoldDB" id="A0A1D1ZB86"/>
<evidence type="ECO:0000259" key="4">
    <source>
        <dbReference type="PROSITE" id="PS50828"/>
    </source>
</evidence>
<proteinExistence type="inferred from homology"/>
<dbReference type="EMBL" id="GDJX01003804">
    <property type="protein sequence ID" value="JAT64132.1"/>
    <property type="molecule type" value="Transcribed_RNA"/>
</dbReference>
<evidence type="ECO:0000256" key="1">
    <source>
        <dbReference type="ARBA" id="ARBA00007626"/>
    </source>
</evidence>
<keyword evidence="2" id="KW-0677">Repeat</keyword>
<organism evidence="5">
    <name type="scientific">Anthurium amnicola</name>
    <dbReference type="NCBI Taxonomy" id="1678845"/>
    <lineage>
        <taxon>Eukaryota</taxon>
        <taxon>Viridiplantae</taxon>
        <taxon>Streptophyta</taxon>
        <taxon>Embryophyta</taxon>
        <taxon>Tracheophyta</taxon>
        <taxon>Spermatophyta</taxon>
        <taxon>Magnoliopsida</taxon>
        <taxon>Liliopsida</taxon>
        <taxon>Araceae</taxon>
        <taxon>Pothoideae</taxon>
        <taxon>Potheae</taxon>
        <taxon>Anthurium</taxon>
    </lineage>
</organism>
<feature type="repeat" description="PPR" evidence="3">
    <location>
        <begin position="428"/>
        <end position="462"/>
    </location>
</feature>
<feature type="repeat" description="PPR" evidence="3">
    <location>
        <begin position="358"/>
        <end position="392"/>
    </location>
</feature>
<dbReference type="Pfam" id="PF01535">
    <property type="entry name" value="PPR"/>
    <property type="match status" value="4"/>
</dbReference>
<dbReference type="Pfam" id="PF17177">
    <property type="entry name" value="PPR_long"/>
    <property type="match status" value="1"/>
</dbReference>
<feature type="domain" description="Smr" evidence="4">
    <location>
        <begin position="755"/>
        <end position="844"/>
    </location>
</feature>
<sequence length="906" mass="101177">MALHLLSLAPPTAAAPSISYAKAAFYSSTSSHCRQFRGFHLVHAYLQTGGRGTRWWRNGGQQRRRRGDDDEDEVGFRCSCSTATSHGAARTKPKEVVLGTPSVRVEKGKYSYEVETLIDKLSSLPPRGSIARCLESFKNRLSLNDFALVFKEFARRGDWQRSLRLFKYMQRQSWCRPNEHIHAIVIGVLGREALLDKCLDIFDHDMPAHAVPRTALSYTALINAFGRNGDHATALDLLDRMKRPPDRVSPTVLTYNTVINACARDAQVPWDTLLGLFAQMRHEGVHPDLVTYNTLLAACGSRGLGDEAEMVFHTMNEAGILPDVATHTYLVETFGKLGRLSRVNDLLREMEAVGNVPEPACYNVLMEAYAQDGAAREAVGVLRQMQAAGCSPNAATYSVLLNLYGRSGQYDDVRELFLEMKVGSTEPDASTYNILIKVFGEGGYFKEVVTLFHDMMDESVEPDMETYESLMFACGKGGLYHDAKKILSRMNSKGVVPSTKVYSGMVEAYGQAALYEEAIVAFNTMHEIGSLPTIETYNSLVHMFARGGLFKEAHAILTRMDGTGIQRNEDSFNGLIEAFCQGGQFEEALKVYVEMQKTRCKPNEQTLERVLNVYCSAGLAEESREQFLEIQSLGFVPSVIAYCLLLSVYAKNDRWDDAHQLLEEMKTNRVSNIHQVVGSMIKGEYDDVSNWQMVEYVFDKFNSEGCSLGLRFYNAVMEALWWLGQRARAARVLCEATRRGLFPELYRQSKLVWSVDVHRMSVGGALTAISTWLNDVHGKLRSGDDLPQLAAVVVVRGEMEKSSATRGFPVAKAAYAFLKDNISSSFSFPGWNKGRIICQRPQLKRLSLTTSERSPDGSARSMLVFITDWSFPQPGARIYMAEIQNEHSTMEKNTLNALELMVTAAS</sequence>
<dbReference type="InterPro" id="IPR002885">
    <property type="entry name" value="PPR_rpt"/>
</dbReference>
<feature type="repeat" description="PPR" evidence="3">
    <location>
        <begin position="638"/>
        <end position="672"/>
    </location>
</feature>
<dbReference type="PANTHER" id="PTHR47447">
    <property type="entry name" value="OS03G0856100 PROTEIN"/>
    <property type="match status" value="1"/>
</dbReference>
<comment type="similarity">
    <text evidence="1">Belongs to the PPR family. P subfamily.</text>
</comment>
<feature type="repeat" description="PPR" evidence="3">
    <location>
        <begin position="288"/>
        <end position="322"/>
    </location>
</feature>
<feature type="repeat" description="PPR" evidence="3">
    <location>
        <begin position="393"/>
        <end position="427"/>
    </location>
</feature>
<protein>
    <submittedName>
        <fullName evidence="5">Pentatricopeptide repeat-containing protein At1g74850, chloroplastic</fullName>
    </submittedName>
</protein>
<feature type="repeat" description="PPR" evidence="3">
    <location>
        <begin position="251"/>
        <end position="287"/>
    </location>
</feature>
<feature type="repeat" description="PPR" evidence="3">
    <location>
        <begin position="533"/>
        <end position="567"/>
    </location>
</feature>